<dbReference type="SMART" id="SM00849">
    <property type="entry name" value="Lactamase_B"/>
    <property type="match status" value="1"/>
</dbReference>
<dbReference type="OrthoDB" id="3190691at2"/>
<protein>
    <submittedName>
        <fullName evidence="2">MBL fold metallo-hydrolase</fullName>
    </submittedName>
</protein>
<proteinExistence type="predicted"/>
<dbReference type="InterPro" id="IPR050114">
    <property type="entry name" value="UPF0173_UPF0282_UlaG_hydrolase"/>
</dbReference>
<dbReference type="AlphaFoldDB" id="A0A1X1TIX1"/>
<dbReference type="PANTHER" id="PTHR43546:SF3">
    <property type="entry name" value="UPF0173 METAL-DEPENDENT HYDROLASE MJ1163"/>
    <property type="match status" value="1"/>
</dbReference>
<feature type="domain" description="Metallo-beta-lactamase" evidence="1">
    <location>
        <begin position="7"/>
        <end position="182"/>
    </location>
</feature>
<dbReference type="Pfam" id="PF13483">
    <property type="entry name" value="Lactamase_B_3"/>
    <property type="match status" value="1"/>
</dbReference>
<comment type="caution">
    <text evidence="2">The sequence shown here is derived from an EMBL/GenBank/DDBJ whole genome shotgun (WGS) entry which is preliminary data.</text>
</comment>
<dbReference type="EMBL" id="LQOS01000013">
    <property type="protein sequence ID" value="ORV44527.1"/>
    <property type="molecule type" value="Genomic_DNA"/>
</dbReference>
<keyword evidence="2" id="KW-0378">Hydrolase</keyword>
<gene>
    <name evidence="2" type="ORF">AWC01_04185</name>
</gene>
<evidence type="ECO:0000313" key="2">
    <source>
        <dbReference type="EMBL" id="ORV44527.1"/>
    </source>
</evidence>
<dbReference type="InterPro" id="IPR036866">
    <property type="entry name" value="RibonucZ/Hydroxyglut_hydro"/>
</dbReference>
<dbReference type="Proteomes" id="UP000193564">
    <property type="component" value="Unassembled WGS sequence"/>
</dbReference>
<evidence type="ECO:0000259" key="1">
    <source>
        <dbReference type="SMART" id="SM00849"/>
    </source>
</evidence>
<dbReference type="STRING" id="126673.AWC01_04185"/>
<organism evidence="2 3">
    <name type="scientific">Mycolicibacterium doricum</name>
    <dbReference type="NCBI Taxonomy" id="126673"/>
    <lineage>
        <taxon>Bacteria</taxon>
        <taxon>Bacillati</taxon>
        <taxon>Actinomycetota</taxon>
        <taxon>Actinomycetes</taxon>
        <taxon>Mycobacteriales</taxon>
        <taxon>Mycobacteriaceae</taxon>
        <taxon>Mycolicibacterium</taxon>
    </lineage>
</organism>
<dbReference type="GO" id="GO:0016787">
    <property type="term" value="F:hydrolase activity"/>
    <property type="evidence" value="ECO:0007669"/>
    <property type="project" value="UniProtKB-KW"/>
</dbReference>
<evidence type="ECO:0000313" key="3">
    <source>
        <dbReference type="Proteomes" id="UP000193564"/>
    </source>
</evidence>
<sequence>MQLTHFGHSCLLASFPDGSASETTVLFDPGTFSHGFEGITGLSAILITHQHPDHADVNRLPGLLDANPQASLYCDPQTAQQLGGSWCAVHAGDELTIGHLTVRGVGGHHAIIHPELPEIDNISYLVGDGDHPARLMHPGDALFEPGEPVDVLATPAAAPWLKISEAVDYLRAVAPARAVPIHQGIIDPSARGIFYGRLTEMTDTDFQVLDEENGTQF</sequence>
<dbReference type="InterPro" id="IPR001279">
    <property type="entry name" value="Metallo-B-lactamas"/>
</dbReference>
<keyword evidence="3" id="KW-1185">Reference proteome</keyword>
<dbReference type="Gene3D" id="3.60.15.10">
    <property type="entry name" value="Ribonuclease Z/Hydroxyacylglutathione hydrolase-like"/>
    <property type="match status" value="1"/>
</dbReference>
<dbReference type="RefSeq" id="WP_085188601.1">
    <property type="nucleotide sequence ID" value="NZ_AP022605.1"/>
</dbReference>
<name>A0A1X1TIX1_9MYCO</name>
<accession>A0A1X1TIX1</accession>
<reference evidence="2 3" key="1">
    <citation type="submission" date="2016-01" db="EMBL/GenBank/DDBJ databases">
        <title>The new phylogeny of the genus Mycobacterium.</title>
        <authorList>
            <person name="Tarcisio F."/>
            <person name="Conor M."/>
            <person name="Antonella G."/>
            <person name="Elisabetta G."/>
            <person name="Giulia F.S."/>
            <person name="Sara T."/>
            <person name="Anna F."/>
            <person name="Clotilde B."/>
            <person name="Roberto B."/>
            <person name="Veronica D.S."/>
            <person name="Fabio R."/>
            <person name="Monica P."/>
            <person name="Olivier J."/>
            <person name="Enrico T."/>
            <person name="Nicola S."/>
        </authorList>
    </citation>
    <scope>NUCLEOTIDE SEQUENCE [LARGE SCALE GENOMIC DNA]</scope>
    <source>
        <strain evidence="2 3">DSM 44339</strain>
    </source>
</reference>
<dbReference type="PANTHER" id="PTHR43546">
    <property type="entry name" value="UPF0173 METAL-DEPENDENT HYDROLASE MJ1163-RELATED"/>
    <property type="match status" value="1"/>
</dbReference>
<dbReference type="SUPFAM" id="SSF56281">
    <property type="entry name" value="Metallo-hydrolase/oxidoreductase"/>
    <property type="match status" value="1"/>
</dbReference>